<dbReference type="SUPFAM" id="SSF55811">
    <property type="entry name" value="Nudix"/>
    <property type="match status" value="1"/>
</dbReference>
<evidence type="ECO:0000313" key="5">
    <source>
        <dbReference type="EMBL" id="QPC44252.1"/>
    </source>
</evidence>
<comment type="cofactor">
    <cofactor evidence="1">
        <name>Mg(2+)</name>
        <dbReference type="ChEBI" id="CHEBI:18420"/>
    </cofactor>
</comment>
<dbReference type="EMBL" id="CP058214">
    <property type="protein sequence ID" value="QPC44252.1"/>
    <property type="molecule type" value="Genomic_DNA"/>
</dbReference>
<name>A0A7S8C6F4_9HYPH</name>
<dbReference type="Pfam" id="PF00293">
    <property type="entry name" value="NUDIX"/>
    <property type="match status" value="1"/>
</dbReference>
<keyword evidence="6" id="KW-1185">Reference proteome</keyword>
<reference evidence="5 6" key="1">
    <citation type="submission" date="2020-06" db="EMBL/GenBank/DDBJ databases">
        <title>Genome sequence of 2 isolates from Red Sea Mangroves.</title>
        <authorList>
            <person name="Sefrji F."/>
            <person name="Michoud G."/>
            <person name="Merlino G."/>
            <person name="Daffonchio D."/>
        </authorList>
    </citation>
    <scope>NUCLEOTIDE SEQUENCE [LARGE SCALE GENOMIC DNA]</scope>
    <source>
        <strain evidence="5 6">R1DC25</strain>
    </source>
</reference>
<evidence type="ECO:0000259" key="4">
    <source>
        <dbReference type="PROSITE" id="PS51462"/>
    </source>
</evidence>
<evidence type="ECO:0000256" key="3">
    <source>
        <dbReference type="RuleBase" id="RU003476"/>
    </source>
</evidence>
<keyword evidence="2 3" id="KW-0378">Hydrolase</keyword>
<proteinExistence type="inferred from homology"/>
<feature type="domain" description="Nudix hydrolase" evidence="4">
    <location>
        <begin position="24"/>
        <end position="150"/>
    </location>
</feature>
<dbReference type="RefSeq" id="WP_213161619.1">
    <property type="nucleotide sequence ID" value="NZ_CP058214.1"/>
</dbReference>
<dbReference type="PANTHER" id="PTHR43046">
    <property type="entry name" value="GDP-MANNOSE MANNOSYL HYDROLASE"/>
    <property type="match status" value="1"/>
</dbReference>
<comment type="similarity">
    <text evidence="3">Belongs to the Nudix hydrolase family.</text>
</comment>
<dbReference type="PANTHER" id="PTHR43046:SF16">
    <property type="entry name" value="ADP-RIBOSE PYROPHOSPHATASE YJHB-RELATED"/>
    <property type="match status" value="1"/>
</dbReference>
<dbReference type="InterPro" id="IPR020476">
    <property type="entry name" value="Nudix_hydrolase"/>
</dbReference>
<protein>
    <submittedName>
        <fullName evidence="5">NUDIX domain-containing protein</fullName>
    </submittedName>
</protein>
<evidence type="ECO:0000313" key="6">
    <source>
        <dbReference type="Proteomes" id="UP000593594"/>
    </source>
</evidence>
<dbReference type="Gene3D" id="3.90.79.10">
    <property type="entry name" value="Nucleoside Triphosphate Pyrophosphohydrolase"/>
    <property type="match status" value="1"/>
</dbReference>
<accession>A0A7S8C6F4</accession>
<dbReference type="InterPro" id="IPR000086">
    <property type="entry name" value="NUDIX_hydrolase_dom"/>
</dbReference>
<evidence type="ECO:0000256" key="1">
    <source>
        <dbReference type="ARBA" id="ARBA00001946"/>
    </source>
</evidence>
<dbReference type="PROSITE" id="PS00893">
    <property type="entry name" value="NUDIX_BOX"/>
    <property type="match status" value="1"/>
</dbReference>
<dbReference type="InterPro" id="IPR015797">
    <property type="entry name" value="NUDIX_hydrolase-like_dom_sf"/>
</dbReference>
<dbReference type="PRINTS" id="PR00502">
    <property type="entry name" value="NUDIXFAMILY"/>
</dbReference>
<dbReference type="GO" id="GO:0016787">
    <property type="term" value="F:hydrolase activity"/>
    <property type="evidence" value="ECO:0007669"/>
    <property type="project" value="UniProtKB-KW"/>
</dbReference>
<evidence type="ECO:0000256" key="2">
    <source>
        <dbReference type="ARBA" id="ARBA00022801"/>
    </source>
</evidence>
<dbReference type="InterPro" id="IPR020084">
    <property type="entry name" value="NUDIX_hydrolase_CS"/>
</dbReference>
<organism evidence="5 6">
    <name type="scientific">Kaustia mangrovi</name>
    <dbReference type="NCBI Taxonomy" id="2593653"/>
    <lineage>
        <taxon>Bacteria</taxon>
        <taxon>Pseudomonadati</taxon>
        <taxon>Pseudomonadota</taxon>
        <taxon>Alphaproteobacteria</taxon>
        <taxon>Hyphomicrobiales</taxon>
        <taxon>Parvibaculaceae</taxon>
        <taxon>Kaustia</taxon>
    </lineage>
</organism>
<dbReference type="AlphaFoldDB" id="A0A7S8C6F4"/>
<dbReference type="PROSITE" id="PS51462">
    <property type="entry name" value="NUDIX"/>
    <property type="match status" value="1"/>
</dbReference>
<sequence>MAGRTVYRATFRLFLQPWFRLSRGLTLGVRALVADEAGGVLLVRHGYAPGWILPGGGVERGETAEDALMRELAEEAGIVPLERPRLLGLLANDAQFPGDHIAVFTVGRWRQQPRTASALEIAEQGFFPPDALPEGTTGGTRRRIAEWQTGAPVPDRW</sequence>
<dbReference type="Proteomes" id="UP000593594">
    <property type="component" value="Chromosome"/>
</dbReference>
<gene>
    <name evidence="5" type="ORF">HW532_17035</name>
</gene>
<dbReference type="KEGG" id="kmn:HW532_17035"/>